<evidence type="ECO:0000313" key="1">
    <source>
        <dbReference type="EMBL" id="GME85541.1"/>
    </source>
</evidence>
<reference evidence="1" key="1">
    <citation type="submission" date="2023-04" db="EMBL/GenBank/DDBJ databases">
        <title>Ambrosiozyma monospora NBRC 10751.</title>
        <authorList>
            <person name="Ichikawa N."/>
            <person name="Sato H."/>
            <person name="Tonouchi N."/>
        </authorList>
    </citation>
    <scope>NUCLEOTIDE SEQUENCE</scope>
    <source>
        <strain evidence="1">NBRC 10751</strain>
    </source>
</reference>
<gene>
    <name evidence="1" type="ORF">Amon02_000764100</name>
</gene>
<keyword evidence="2" id="KW-1185">Reference proteome</keyword>
<accession>A0ACB5TC96</accession>
<name>A0ACB5TC96_AMBMO</name>
<evidence type="ECO:0000313" key="2">
    <source>
        <dbReference type="Proteomes" id="UP001165064"/>
    </source>
</evidence>
<proteinExistence type="predicted"/>
<sequence>MTQQSNNNTSSQNSIWDIYANAKNILPLYPRIQNRSTRQESKKIQSDINNTTNTTPKDRNNNSTITKQHSESDLHSQSSLSSLPSSSFLDQSTLQMLNLGTLDEEDILTPFTNPSISISSNSSTTSSSSTTSTRTTTATATTSTTTNNVEANFLSSLKNSVNSSLITPPGVSDSMFAYSNNNNNNNSSGRRNSGFVAGTGGITPISEGCESPSIGFQNQNENVTSKPKRQIKQELSLNISDLLDLSNDKFLNNECDFDYLQKLHDENENGSNSNSNGDLNNADSES</sequence>
<protein>
    <submittedName>
        <fullName evidence="1">Unnamed protein product</fullName>
    </submittedName>
</protein>
<organism evidence="1 2">
    <name type="scientific">Ambrosiozyma monospora</name>
    <name type="common">Yeast</name>
    <name type="synonym">Endomycopsis monosporus</name>
    <dbReference type="NCBI Taxonomy" id="43982"/>
    <lineage>
        <taxon>Eukaryota</taxon>
        <taxon>Fungi</taxon>
        <taxon>Dikarya</taxon>
        <taxon>Ascomycota</taxon>
        <taxon>Saccharomycotina</taxon>
        <taxon>Pichiomycetes</taxon>
        <taxon>Pichiales</taxon>
        <taxon>Pichiaceae</taxon>
        <taxon>Ambrosiozyma</taxon>
    </lineage>
</organism>
<dbReference type="EMBL" id="BSXS01006424">
    <property type="protein sequence ID" value="GME85541.1"/>
    <property type="molecule type" value="Genomic_DNA"/>
</dbReference>
<dbReference type="Proteomes" id="UP001165064">
    <property type="component" value="Unassembled WGS sequence"/>
</dbReference>
<comment type="caution">
    <text evidence="1">The sequence shown here is derived from an EMBL/GenBank/DDBJ whole genome shotgun (WGS) entry which is preliminary data.</text>
</comment>